<dbReference type="Proteomes" id="UP000310017">
    <property type="component" value="Chromosome"/>
</dbReference>
<evidence type="ECO:0000313" key="1">
    <source>
        <dbReference type="EMBL" id="QCX00994.1"/>
    </source>
</evidence>
<dbReference type="EMBL" id="CP040710">
    <property type="protein sequence ID" value="QCX00994.1"/>
    <property type="molecule type" value="Genomic_DNA"/>
</dbReference>
<reference evidence="1 2" key="1">
    <citation type="submission" date="2019-05" db="EMBL/GenBank/DDBJ databases">
        <title>Genome sequencing of F202Z8.</title>
        <authorList>
            <person name="Kwon Y.M."/>
        </authorList>
    </citation>
    <scope>NUCLEOTIDE SEQUENCE [LARGE SCALE GENOMIC DNA]</scope>
    <source>
        <strain evidence="1 2">F202Z8</strain>
    </source>
</reference>
<protein>
    <recommendedName>
        <fullName evidence="3">Spore coat protein CotH</fullName>
    </recommendedName>
</protein>
<dbReference type="InterPro" id="IPR014867">
    <property type="entry name" value="Spore_coat_CotH_CotH2/3/7"/>
</dbReference>
<evidence type="ECO:0000313" key="2">
    <source>
        <dbReference type="Proteomes" id="UP000310017"/>
    </source>
</evidence>
<keyword evidence="2" id="KW-1185">Reference proteome</keyword>
<dbReference type="KEGG" id="asag:FGM00_13055"/>
<dbReference type="Pfam" id="PF08757">
    <property type="entry name" value="CotH"/>
    <property type="match status" value="1"/>
</dbReference>
<name>A0A5B7SWC7_9FLAO</name>
<accession>A0A5B7SWC7</accession>
<dbReference type="RefSeq" id="WP_138853337.1">
    <property type="nucleotide sequence ID" value="NZ_CP040710.1"/>
</dbReference>
<dbReference type="OrthoDB" id="9803752at2"/>
<gene>
    <name evidence="1" type="ORF">FGM00_13055</name>
</gene>
<proteinExistence type="predicted"/>
<dbReference type="PANTHER" id="PTHR40050">
    <property type="entry name" value="INNER SPORE COAT PROTEIN H"/>
    <property type="match status" value="1"/>
</dbReference>
<evidence type="ECO:0008006" key="3">
    <source>
        <dbReference type="Google" id="ProtNLM"/>
    </source>
</evidence>
<sequence length="462" mass="52740">MTRRYATNFFIRACLLIFLVATVLTCKKDDGPRIDDEVIDRTGTTTLPLFTISTNAEIVDEPKVDGRLTLSDSTGVLYEGNIAIEKRGASSQAFFEKQQYGFETRDAANADLDVSLLSYPEEEDWILNGPYSDKSLVRNHLIYNLARDMGHYASRTELVELTLNGSFAGLYVFMEKLKRDKGRIDISKLNPEDIEGEELTGGYIIKIDKAEGSDSGGYSLQNSFVSNVPPIGSNQNQSIRFLFDYPDASDIVPEHRTYIQDYIASFESALASAFFADPVSGYANYIDVDSFIDFFILNELSNNVDGYRLSTFLHKDKGEKLKAGPIWDFNLAFGNADYCSGGEVNVWAYRFNERCPDDFWQVPFWWDRLLQDPAYVAKLKERWNTLRGGVLSNNEIQEKIDSYVALMQETKAIENNFKRWDVLGIYIWPNNFVGNNYIEEVNYLRSWIENRLSWLDTEISAL</sequence>
<organism evidence="1 2">
    <name type="scientific">Aggregatimonas sangjinii</name>
    <dbReference type="NCBI Taxonomy" id="2583587"/>
    <lineage>
        <taxon>Bacteria</taxon>
        <taxon>Pseudomonadati</taxon>
        <taxon>Bacteroidota</taxon>
        <taxon>Flavobacteriia</taxon>
        <taxon>Flavobacteriales</taxon>
        <taxon>Flavobacteriaceae</taxon>
        <taxon>Aggregatimonas</taxon>
    </lineage>
</organism>
<dbReference type="AlphaFoldDB" id="A0A5B7SWC7"/>
<dbReference type="PANTHER" id="PTHR40050:SF1">
    <property type="entry name" value="INNER SPORE COAT PROTEIN H"/>
    <property type="match status" value="1"/>
</dbReference>